<evidence type="ECO:0000313" key="3">
    <source>
        <dbReference type="Proteomes" id="UP000717328"/>
    </source>
</evidence>
<sequence length="341" mass="38134">MPNAPDPILEPEPDFASEAFAEDRQILADDGVAADRTAATLQRTWLRDRQRRHDEWQAQQADQQPQPGGTDNATAQTDDTATKQAPKPPEYPVGQAPLSSRPLAASQYARSKTSKNEWVEHWYFTKEGCLDAERPTTSIASDTFGLTTGDDNSIQLRAVSTAKHSPRAVDDTYLSWDQIMVGAKTYTETLSELGFPPDYVKAWWTFFTDLDWRRARMRASDTDKIFIHYVSIMRKEFFRRAGSTQAFDISKFSQGQWEEIAFELRNDPQYNSSRTNAGDMANATSPHHVNPDSMLRQDPPPTTSDPVITVTGAPNAHDPPHQPTGVVVRDHDPLDASAKAT</sequence>
<organism evidence="2 3">
    <name type="scientific">Sphagnurus paluster</name>
    <dbReference type="NCBI Taxonomy" id="117069"/>
    <lineage>
        <taxon>Eukaryota</taxon>
        <taxon>Fungi</taxon>
        <taxon>Dikarya</taxon>
        <taxon>Basidiomycota</taxon>
        <taxon>Agaricomycotina</taxon>
        <taxon>Agaricomycetes</taxon>
        <taxon>Agaricomycetidae</taxon>
        <taxon>Agaricales</taxon>
        <taxon>Tricholomatineae</taxon>
        <taxon>Lyophyllaceae</taxon>
        <taxon>Sphagnurus</taxon>
    </lineage>
</organism>
<name>A0A9P7K5C0_9AGAR</name>
<feature type="compositionally biased region" description="Polar residues" evidence="1">
    <location>
        <begin position="268"/>
        <end position="287"/>
    </location>
</feature>
<comment type="caution">
    <text evidence="2">The sequence shown here is derived from an EMBL/GenBank/DDBJ whole genome shotgun (WGS) entry which is preliminary data.</text>
</comment>
<reference evidence="2" key="2">
    <citation type="submission" date="2021-10" db="EMBL/GenBank/DDBJ databases">
        <title>Phylogenomics reveals ancestral predisposition of the termite-cultivated fungus Termitomyces towards a domesticated lifestyle.</title>
        <authorList>
            <person name="Auxier B."/>
            <person name="Grum-Grzhimaylo A."/>
            <person name="Cardenas M.E."/>
            <person name="Lodge J.D."/>
            <person name="Laessoe T."/>
            <person name="Pedersen O."/>
            <person name="Smith M.E."/>
            <person name="Kuyper T.W."/>
            <person name="Franco-Molano E.A."/>
            <person name="Baroni T.J."/>
            <person name="Aanen D.K."/>
        </authorList>
    </citation>
    <scope>NUCLEOTIDE SEQUENCE</scope>
    <source>
        <strain evidence="2">D49</strain>
    </source>
</reference>
<proteinExistence type="predicted"/>
<dbReference type="Proteomes" id="UP000717328">
    <property type="component" value="Unassembled WGS sequence"/>
</dbReference>
<accession>A0A9P7K5C0</accession>
<gene>
    <name evidence="2" type="ORF">H0H81_006165</name>
</gene>
<evidence type="ECO:0000313" key="2">
    <source>
        <dbReference type="EMBL" id="KAG5636989.1"/>
    </source>
</evidence>
<keyword evidence="3" id="KW-1185">Reference proteome</keyword>
<feature type="compositionally biased region" description="Basic and acidic residues" evidence="1">
    <location>
        <begin position="45"/>
        <end position="56"/>
    </location>
</feature>
<dbReference type="OrthoDB" id="2688210at2759"/>
<evidence type="ECO:0000256" key="1">
    <source>
        <dbReference type="SAM" id="MobiDB-lite"/>
    </source>
</evidence>
<reference evidence="2" key="1">
    <citation type="submission" date="2021-02" db="EMBL/GenBank/DDBJ databases">
        <authorList>
            <person name="Nieuwenhuis M."/>
            <person name="Van De Peppel L.J.J."/>
        </authorList>
    </citation>
    <scope>NUCLEOTIDE SEQUENCE</scope>
    <source>
        <strain evidence="2">D49</strain>
    </source>
</reference>
<dbReference type="AlphaFoldDB" id="A0A9P7K5C0"/>
<feature type="region of interest" description="Disordered" evidence="1">
    <location>
        <begin position="45"/>
        <end position="107"/>
    </location>
</feature>
<feature type="compositionally biased region" description="Low complexity" evidence="1">
    <location>
        <begin position="57"/>
        <end position="79"/>
    </location>
</feature>
<feature type="region of interest" description="Disordered" evidence="1">
    <location>
        <begin position="268"/>
        <end position="341"/>
    </location>
</feature>
<dbReference type="EMBL" id="JABCKI010005871">
    <property type="protein sequence ID" value="KAG5636989.1"/>
    <property type="molecule type" value="Genomic_DNA"/>
</dbReference>
<protein>
    <submittedName>
        <fullName evidence="2">Uncharacterized protein</fullName>
    </submittedName>
</protein>